<gene>
    <name evidence="2" type="ORF">AABB29_02965</name>
</gene>
<dbReference type="PANTHER" id="PTHR30373:SF2">
    <property type="entry name" value="UPF0603 PROTEIN YGCG"/>
    <property type="match status" value="1"/>
</dbReference>
<protein>
    <submittedName>
        <fullName evidence="2">YgcG family protein</fullName>
    </submittedName>
</protein>
<organism evidence="2 3">
    <name type="scientific">Yoonia phaeophyticola</name>
    <dbReference type="NCBI Taxonomy" id="3137369"/>
    <lineage>
        <taxon>Bacteria</taxon>
        <taxon>Pseudomonadati</taxon>
        <taxon>Pseudomonadota</taxon>
        <taxon>Alphaproteobacteria</taxon>
        <taxon>Rhodobacterales</taxon>
        <taxon>Paracoccaceae</taxon>
        <taxon>Yoonia</taxon>
    </lineage>
</organism>
<dbReference type="RefSeq" id="WP_341367738.1">
    <property type="nucleotide sequence ID" value="NZ_CP150951.2"/>
</dbReference>
<evidence type="ECO:0000259" key="1">
    <source>
        <dbReference type="Pfam" id="PF04536"/>
    </source>
</evidence>
<feature type="domain" description="TPM" evidence="1">
    <location>
        <begin position="23"/>
        <end position="148"/>
    </location>
</feature>
<dbReference type="Gene3D" id="3.10.310.50">
    <property type="match status" value="1"/>
</dbReference>
<accession>A0ABZ2V5Z2</accession>
<dbReference type="Proteomes" id="UP001440612">
    <property type="component" value="Chromosome"/>
</dbReference>
<keyword evidence="3" id="KW-1185">Reference proteome</keyword>
<sequence length="154" mass="17231">MLLLLSLGTAFAQSYPADVDHYINDYANLLNDTEEDSLRATLDELYQETDIEFTVLTIPRMSQYGHDGSIETFATGLFNTWGIGDADRNDGLLLLVSRFDRELRIEVGAGYGDQLNGAMQYVIDKKIVPHFRVDDYPAGIEAGVTEIIYEVTGR</sequence>
<dbReference type="PANTHER" id="PTHR30373">
    <property type="entry name" value="UPF0603 PROTEIN YGCG"/>
    <property type="match status" value="1"/>
</dbReference>
<reference evidence="3" key="1">
    <citation type="submission" date="2024-04" db="EMBL/GenBank/DDBJ databases">
        <title>Phylogenomic analyses of a clade within the roseobacter group suggest taxonomic reassignments of species of the genera Aestuariivita, Citreicella, Loktanella, Nautella, Pelagibaca, Ruegeria, Thalassobius, Thiobacimonas and Tropicibacter, and the proposal o.</title>
        <authorList>
            <person name="Jeon C.O."/>
        </authorList>
    </citation>
    <scope>NUCLEOTIDE SEQUENCE [LARGE SCALE GENOMIC DNA]</scope>
    <source>
        <strain evidence="3">BS5-3</strain>
    </source>
</reference>
<proteinExistence type="predicted"/>
<name>A0ABZ2V5Z2_9RHOB</name>
<dbReference type="Pfam" id="PF04536">
    <property type="entry name" value="TPM_phosphatase"/>
    <property type="match status" value="1"/>
</dbReference>
<dbReference type="InterPro" id="IPR007621">
    <property type="entry name" value="TPM_dom"/>
</dbReference>
<evidence type="ECO:0000313" key="3">
    <source>
        <dbReference type="Proteomes" id="UP001440612"/>
    </source>
</evidence>
<dbReference type="EMBL" id="CP150951">
    <property type="protein sequence ID" value="WZC49628.1"/>
    <property type="molecule type" value="Genomic_DNA"/>
</dbReference>
<evidence type="ECO:0000313" key="2">
    <source>
        <dbReference type="EMBL" id="WZC49628.1"/>
    </source>
</evidence>